<evidence type="ECO:0000256" key="2">
    <source>
        <dbReference type="ARBA" id="ARBA00022840"/>
    </source>
</evidence>
<reference evidence="5" key="1">
    <citation type="journal article" date="2017" name="Med. Chem. Commun.">
        <title>Nonomuraea sp. ATCC 55076 harbours the largest actinomycete chromosome to date and the kistamicin biosynthetic gene cluster.</title>
        <authorList>
            <person name="Nazari B."/>
            <person name="Forneris C.C."/>
            <person name="Gibson M.I."/>
            <person name="Moon K."/>
            <person name="Schramma K.R."/>
            <person name="Seyedsayamdost M.R."/>
        </authorList>
    </citation>
    <scope>NUCLEOTIDE SEQUENCE [LARGE SCALE GENOMIC DNA]</scope>
    <source>
        <strain evidence="5">ATCC 55076</strain>
    </source>
</reference>
<dbReference type="GO" id="GO:0006355">
    <property type="term" value="P:regulation of DNA-templated transcription"/>
    <property type="evidence" value="ECO:0007669"/>
    <property type="project" value="InterPro"/>
</dbReference>
<accession>A0A1V0A249</accession>
<dbReference type="RefSeq" id="WP_186405195.1">
    <property type="nucleotide sequence ID" value="NZ_CP017717.1"/>
</dbReference>
<dbReference type="Gene3D" id="1.10.10.10">
    <property type="entry name" value="Winged helix-like DNA-binding domain superfamily/Winged helix DNA-binding domain"/>
    <property type="match status" value="1"/>
</dbReference>
<dbReference type="SUPFAM" id="SSF48452">
    <property type="entry name" value="TPR-like"/>
    <property type="match status" value="1"/>
</dbReference>
<dbReference type="STRING" id="1909395.BKM31_24685"/>
<dbReference type="PANTHER" id="PTHR16305">
    <property type="entry name" value="TESTICULAR SOLUBLE ADENYLYL CYCLASE"/>
    <property type="match status" value="1"/>
</dbReference>
<dbReference type="SUPFAM" id="SSF52540">
    <property type="entry name" value="P-loop containing nucleoside triphosphate hydrolases"/>
    <property type="match status" value="1"/>
</dbReference>
<dbReference type="PROSITE" id="PS50043">
    <property type="entry name" value="HTH_LUXR_2"/>
    <property type="match status" value="1"/>
</dbReference>
<dbReference type="KEGG" id="noa:BKM31_24685"/>
<dbReference type="SMART" id="SM00421">
    <property type="entry name" value="HTH_LUXR"/>
    <property type="match status" value="1"/>
</dbReference>
<dbReference type="InterPro" id="IPR016032">
    <property type="entry name" value="Sig_transdc_resp-reg_C-effctor"/>
</dbReference>
<organism evidence="4 5">
    <name type="scientific">[Actinomadura] parvosata subsp. kistnae</name>
    <dbReference type="NCBI Taxonomy" id="1909395"/>
    <lineage>
        <taxon>Bacteria</taxon>
        <taxon>Bacillati</taxon>
        <taxon>Actinomycetota</taxon>
        <taxon>Actinomycetes</taxon>
        <taxon>Streptosporangiales</taxon>
        <taxon>Streptosporangiaceae</taxon>
        <taxon>Nonomuraea</taxon>
    </lineage>
</organism>
<dbReference type="InterPro" id="IPR041664">
    <property type="entry name" value="AAA_16"/>
</dbReference>
<feature type="domain" description="HTH luxR-type" evidence="3">
    <location>
        <begin position="885"/>
        <end position="950"/>
    </location>
</feature>
<sequence length="953" mass="99915">MAEAIAMFVGRDAELRCLREEFERARAGLPRLVVVEGPAGIGKTTLVHRFLEGCGPADVLFTDGDEGEKLLPYGTLTRLFGGPAGLPERLTELGLGLGSGPDGQSRLPDSLAVRAALPDPLAVGAALPDAPPFRAALPDPLAVGAALLDVVTERQRSEPLCLVVDDVHWADEPTLRALTFCLRRLRVDRVLAVLMLRDAAALAGPEGLLRLVAADHTRRLRLSGLGAPEVGAMVGELGGAPVSQRGLARLVEHTEGVPLHLRALLEEVPAAALDDLGQPLPAPRSYGLLVLGKVARCGPAARELISAVSVLGLSCPLHLAARVAAVEEPLQALEQAVREGVLLERSSARGPLAAFAHPLDRAAVYRDLGPAHRSALHARAALVAEGEQARLRHRIEAVAGPSPELAAELAELGRTQVRLGAFGSAAEHLKAAAELSGDPAPLAAEAVEALLLDGRVEEAARLTASLPERAHAAVRGYALGHLAMVRGQIEEARAHLVTAWERAGAPESGLAARAAQQLAMLCLVKAEGRQAARWAERARNSPGYRFSIDYNRYTLLAGLGVSGQIDAALAATTDLPAPSSASIAELDALLGRGVLRTCSDDLPGGLADLSGAVAACGERSVPFRMLAMAMLGQAEYRAGRWDDAGLHAETAASVADDADQRWLSPVCHAVAALVPAARGDWPAAEAHVAAALSASQGAGVDAVASLAYACSAAAHLATARGDHVRTVEALEPLVSVKVHDIVYEPGIVQWLDLLIDALVALGEQDRAELQLAGMERLAGRRGRRSAMAAAARCRGGLHAARHENDLAEAAFTTGLAQAGMAGLPFDEARLRLAYGRFLRRLGRRRQAQTQLDLGLALFARLGALPYVDRCERELSACGLPRAESGAAPLLRLTPQEQAVARLVATGMTNRQVARELVLSVKTIEYHLGNAFAKLGVSSRVALTTKIQSGADGG</sequence>
<dbReference type="Pfam" id="PF00196">
    <property type="entry name" value="GerE"/>
    <property type="match status" value="1"/>
</dbReference>
<dbReference type="InterPro" id="IPR027417">
    <property type="entry name" value="P-loop_NTPase"/>
</dbReference>
<dbReference type="InterPro" id="IPR011990">
    <property type="entry name" value="TPR-like_helical_dom_sf"/>
</dbReference>
<name>A0A1V0A249_9ACTN</name>
<dbReference type="Proteomes" id="UP000190797">
    <property type="component" value="Chromosome"/>
</dbReference>
<dbReference type="Pfam" id="PF13191">
    <property type="entry name" value="AAA_16"/>
    <property type="match status" value="1"/>
</dbReference>
<dbReference type="Gene3D" id="3.40.50.300">
    <property type="entry name" value="P-loop containing nucleotide triphosphate hydrolases"/>
    <property type="match status" value="1"/>
</dbReference>
<keyword evidence="1" id="KW-0547">Nucleotide-binding</keyword>
<dbReference type="PANTHER" id="PTHR16305:SF35">
    <property type="entry name" value="TRANSCRIPTIONAL ACTIVATOR DOMAIN"/>
    <property type="match status" value="1"/>
</dbReference>
<evidence type="ECO:0000313" key="4">
    <source>
        <dbReference type="EMBL" id="AQZ64232.1"/>
    </source>
</evidence>
<evidence type="ECO:0000259" key="3">
    <source>
        <dbReference type="PROSITE" id="PS50043"/>
    </source>
</evidence>
<dbReference type="GO" id="GO:0005737">
    <property type="term" value="C:cytoplasm"/>
    <property type="evidence" value="ECO:0007669"/>
    <property type="project" value="TreeGrafter"/>
</dbReference>
<dbReference type="EMBL" id="CP017717">
    <property type="protein sequence ID" value="AQZ64232.1"/>
    <property type="molecule type" value="Genomic_DNA"/>
</dbReference>
<dbReference type="CDD" id="cd06170">
    <property type="entry name" value="LuxR_C_like"/>
    <property type="match status" value="1"/>
</dbReference>
<dbReference type="GO" id="GO:0003677">
    <property type="term" value="F:DNA binding"/>
    <property type="evidence" value="ECO:0007669"/>
    <property type="project" value="InterPro"/>
</dbReference>
<dbReference type="InterPro" id="IPR000792">
    <property type="entry name" value="Tscrpt_reg_LuxR_C"/>
</dbReference>
<dbReference type="PRINTS" id="PR00038">
    <property type="entry name" value="HTHLUXR"/>
</dbReference>
<dbReference type="GO" id="GO:0005524">
    <property type="term" value="F:ATP binding"/>
    <property type="evidence" value="ECO:0007669"/>
    <property type="project" value="UniProtKB-KW"/>
</dbReference>
<evidence type="ECO:0000313" key="5">
    <source>
        <dbReference type="Proteomes" id="UP000190797"/>
    </source>
</evidence>
<dbReference type="InterPro" id="IPR036388">
    <property type="entry name" value="WH-like_DNA-bd_sf"/>
</dbReference>
<keyword evidence="2" id="KW-0067">ATP-binding</keyword>
<evidence type="ECO:0000256" key="1">
    <source>
        <dbReference type="ARBA" id="ARBA00022741"/>
    </source>
</evidence>
<gene>
    <name evidence="4" type="ORF">BKM31_24685</name>
</gene>
<dbReference type="PROSITE" id="PS00622">
    <property type="entry name" value="HTH_LUXR_1"/>
    <property type="match status" value="1"/>
</dbReference>
<dbReference type="GO" id="GO:0004016">
    <property type="term" value="F:adenylate cyclase activity"/>
    <property type="evidence" value="ECO:0007669"/>
    <property type="project" value="TreeGrafter"/>
</dbReference>
<proteinExistence type="predicted"/>
<dbReference type="SUPFAM" id="SSF46894">
    <property type="entry name" value="C-terminal effector domain of the bipartite response regulators"/>
    <property type="match status" value="1"/>
</dbReference>
<dbReference type="AlphaFoldDB" id="A0A1V0A249"/>
<protein>
    <recommendedName>
        <fullName evidence="3">HTH luxR-type domain-containing protein</fullName>
    </recommendedName>
</protein>
<keyword evidence="5" id="KW-1185">Reference proteome</keyword>